<evidence type="ECO:0000256" key="16">
    <source>
        <dbReference type="PIRSR" id="PIRSR038455-2"/>
    </source>
</evidence>
<evidence type="ECO:0000256" key="10">
    <source>
        <dbReference type="ARBA" id="ARBA00023004"/>
    </source>
</evidence>
<feature type="active site" description="Cysteine persulfide intermediate" evidence="15">
    <location>
        <position position="255"/>
    </location>
</feature>
<name>A0A1H7UQQ7_9HYPH</name>
<dbReference type="NCBIfam" id="TIGR04484">
    <property type="entry name" value="thiosulf_SoxA"/>
    <property type="match status" value="1"/>
</dbReference>
<dbReference type="AlphaFoldDB" id="A0A1H7UQQ7"/>
<dbReference type="GO" id="GO:0016669">
    <property type="term" value="F:oxidoreductase activity, acting on a sulfur group of donors, cytochrome as acceptor"/>
    <property type="evidence" value="ECO:0007669"/>
    <property type="project" value="InterPro"/>
</dbReference>
<evidence type="ECO:0000256" key="8">
    <source>
        <dbReference type="ARBA" id="ARBA00022764"/>
    </source>
</evidence>
<reference evidence="21" key="1">
    <citation type="submission" date="2016-10" db="EMBL/GenBank/DDBJ databases">
        <authorList>
            <person name="Varghese N."/>
            <person name="Submissions S."/>
        </authorList>
    </citation>
    <scope>NUCLEOTIDE SEQUENCE [LARGE SCALE GENOMIC DNA]</scope>
    <source>
        <strain evidence="21">LMG 26383,CCUG 61248,R- 45681</strain>
    </source>
</reference>
<dbReference type="GO" id="GO:0019417">
    <property type="term" value="P:sulfur oxidation"/>
    <property type="evidence" value="ECO:0007669"/>
    <property type="project" value="InterPro"/>
</dbReference>
<dbReference type="Pfam" id="PF21342">
    <property type="entry name" value="SoxA-TsdA_cyt-c"/>
    <property type="match status" value="2"/>
</dbReference>
<evidence type="ECO:0000256" key="11">
    <source>
        <dbReference type="ARBA" id="ARBA00025746"/>
    </source>
</evidence>
<keyword evidence="7" id="KW-0732">Signal</keyword>
<dbReference type="GO" id="GO:0046872">
    <property type="term" value="F:metal ion binding"/>
    <property type="evidence" value="ECO:0007669"/>
    <property type="project" value="UniProtKB-KW"/>
</dbReference>
<dbReference type="GO" id="GO:0020037">
    <property type="term" value="F:heme binding"/>
    <property type="evidence" value="ECO:0007669"/>
    <property type="project" value="InterPro"/>
</dbReference>
<evidence type="ECO:0000256" key="4">
    <source>
        <dbReference type="ARBA" id="ARBA00022617"/>
    </source>
</evidence>
<evidence type="ECO:0000256" key="1">
    <source>
        <dbReference type="ARBA" id="ARBA00004418"/>
    </source>
</evidence>
<gene>
    <name evidence="20" type="ORF">SAMN04515666_106381</name>
</gene>
<dbReference type="GO" id="GO:0016740">
    <property type="term" value="F:transferase activity"/>
    <property type="evidence" value="ECO:0007669"/>
    <property type="project" value="UniProtKB-KW"/>
</dbReference>
<dbReference type="PROSITE" id="PS51007">
    <property type="entry name" value="CYTC"/>
    <property type="match status" value="1"/>
</dbReference>
<organism evidence="20 21">
    <name type="scientific">Bosea lupini</name>
    <dbReference type="NCBI Taxonomy" id="1036779"/>
    <lineage>
        <taxon>Bacteria</taxon>
        <taxon>Pseudomonadati</taxon>
        <taxon>Pseudomonadota</taxon>
        <taxon>Alphaproteobacteria</taxon>
        <taxon>Hyphomicrobiales</taxon>
        <taxon>Boseaceae</taxon>
        <taxon>Bosea</taxon>
    </lineage>
</organism>
<keyword evidence="6 14" id="KW-0479">Metal-binding</keyword>
<feature type="binding site" description="axial binding residue" evidence="17">
    <location>
        <position position="255"/>
    </location>
    <ligand>
        <name>heme c</name>
        <dbReference type="ChEBI" id="CHEBI:61717"/>
        <label>2</label>
    </ligand>
    <ligandPart>
        <name>Fe</name>
        <dbReference type="ChEBI" id="CHEBI:18248"/>
    </ligandPart>
</feature>
<keyword evidence="8 14" id="KW-0574">Periplasm</keyword>
<dbReference type="EC" id="2.8.5.2" evidence="14"/>
<dbReference type="SUPFAM" id="SSF46626">
    <property type="entry name" value="Cytochrome c"/>
    <property type="match status" value="2"/>
</dbReference>
<dbReference type="InterPro" id="IPR009056">
    <property type="entry name" value="Cyt_c-like_dom"/>
</dbReference>
<dbReference type="GO" id="GO:0070069">
    <property type="term" value="C:cytochrome complex"/>
    <property type="evidence" value="ECO:0007669"/>
    <property type="project" value="InterPro"/>
</dbReference>
<feature type="region of interest" description="Disordered" evidence="18">
    <location>
        <begin position="12"/>
        <end position="35"/>
    </location>
</feature>
<evidence type="ECO:0000259" key="19">
    <source>
        <dbReference type="PROSITE" id="PS51007"/>
    </source>
</evidence>
<feature type="binding site" description="axial binding residue" evidence="17">
    <location>
        <position position="147"/>
    </location>
    <ligand>
        <name>heme c</name>
        <dbReference type="ChEBI" id="CHEBI:61717"/>
        <label>1</label>
    </ligand>
    <ligandPart>
        <name>Fe</name>
        <dbReference type="ChEBI" id="CHEBI:18248"/>
    </ligandPart>
</feature>
<evidence type="ECO:0000256" key="13">
    <source>
        <dbReference type="ARBA" id="ARBA00048423"/>
    </source>
</evidence>
<evidence type="ECO:0000256" key="3">
    <source>
        <dbReference type="ARBA" id="ARBA00022448"/>
    </source>
</evidence>
<evidence type="ECO:0000256" key="14">
    <source>
        <dbReference type="PIRNR" id="PIRNR038455"/>
    </source>
</evidence>
<keyword evidence="10 14" id="KW-0408">Iron</keyword>
<evidence type="ECO:0000256" key="6">
    <source>
        <dbReference type="ARBA" id="ARBA00022723"/>
    </source>
</evidence>
<evidence type="ECO:0000256" key="7">
    <source>
        <dbReference type="ARBA" id="ARBA00022729"/>
    </source>
</evidence>
<feature type="binding site" description="axial binding residue" evidence="17">
    <location>
        <position position="113"/>
    </location>
    <ligand>
        <name>heme c</name>
        <dbReference type="ChEBI" id="CHEBI:61717"/>
        <label>1</label>
    </ligand>
    <ligandPart>
        <name>Fe</name>
        <dbReference type="ChEBI" id="CHEBI:18248"/>
    </ligandPart>
</feature>
<keyword evidence="5 14" id="KW-0808">Transferase</keyword>
<feature type="binding site" description="covalent" evidence="16">
    <location>
        <position position="109"/>
    </location>
    <ligand>
        <name>heme c</name>
        <dbReference type="ChEBI" id="CHEBI:61717"/>
        <label>1</label>
    </ligand>
</feature>
<evidence type="ECO:0000256" key="18">
    <source>
        <dbReference type="SAM" id="MobiDB-lite"/>
    </source>
</evidence>
<evidence type="ECO:0000256" key="12">
    <source>
        <dbReference type="ARBA" id="ARBA00048077"/>
    </source>
</evidence>
<evidence type="ECO:0000313" key="21">
    <source>
        <dbReference type="Proteomes" id="UP000199664"/>
    </source>
</evidence>
<feature type="binding site" evidence="16">
    <location>
        <position position="251"/>
    </location>
    <ligand>
        <name>substrate</name>
    </ligand>
</feature>
<evidence type="ECO:0000256" key="15">
    <source>
        <dbReference type="PIRSR" id="PIRSR038455-1"/>
    </source>
</evidence>
<dbReference type="PIRSF" id="PIRSF038455">
    <property type="entry name" value="SoxA"/>
    <property type="match status" value="1"/>
</dbReference>
<dbReference type="Gene3D" id="1.10.760.10">
    <property type="entry name" value="Cytochrome c-like domain"/>
    <property type="match status" value="2"/>
</dbReference>
<comment type="subcellular location">
    <subcellularLocation>
        <location evidence="1 14">Periplasm</location>
    </subcellularLocation>
</comment>
<comment type="similarity">
    <text evidence="11 14">Belongs to the SoxA family.</text>
</comment>
<dbReference type="InterPro" id="IPR036909">
    <property type="entry name" value="Cyt_c-like_dom_sf"/>
</dbReference>
<comment type="catalytic activity">
    <reaction evidence="12 14">
        <text>L-cysteinyl-[SoxY protein] + thiosulfate + 2 Fe(III)-[cytochrome c] = S-sulfosulfanyl-L-cysteinyl-[SoxY protein] + 2 Fe(II)-[cytochrome c] + 2 H(+)</text>
        <dbReference type="Rhea" id="RHEA:56720"/>
        <dbReference type="Rhea" id="RHEA-COMP:10350"/>
        <dbReference type="Rhea" id="RHEA-COMP:14328"/>
        <dbReference type="Rhea" id="RHEA-COMP:14399"/>
        <dbReference type="Rhea" id="RHEA-COMP:14691"/>
        <dbReference type="ChEBI" id="CHEBI:15378"/>
        <dbReference type="ChEBI" id="CHEBI:29033"/>
        <dbReference type="ChEBI" id="CHEBI:29034"/>
        <dbReference type="ChEBI" id="CHEBI:29950"/>
        <dbReference type="ChEBI" id="CHEBI:33542"/>
        <dbReference type="ChEBI" id="CHEBI:139321"/>
        <dbReference type="EC" id="2.8.5.2"/>
    </reaction>
</comment>
<evidence type="ECO:0000313" key="20">
    <source>
        <dbReference type="EMBL" id="SEL99301.1"/>
    </source>
</evidence>
<keyword evidence="3 14" id="KW-0813">Transport</keyword>
<feature type="binding site" description="covalent" evidence="16">
    <location>
        <position position="213"/>
    </location>
    <ligand>
        <name>heme c</name>
        <dbReference type="ChEBI" id="CHEBI:61717"/>
        <label>2</label>
    </ligand>
</feature>
<feature type="binding site" description="axial binding residue" evidence="17">
    <location>
        <position position="214"/>
    </location>
    <ligand>
        <name>heme c</name>
        <dbReference type="ChEBI" id="CHEBI:61717"/>
        <label>2</label>
    </ligand>
    <ligandPart>
        <name>Fe</name>
        <dbReference type="ChEBI" id="CHEBI:18248"/>
    </ligandPart>
</feature>
<evidence type="ECO:0000256" key="17">
    <source>
        <dbReference type="PIRSR" id="PIRSR038455-3"/>
    </source>
</evidence>
<feature type="domain" description="Cytochrome c" evidence="19">
    <location>
        <begin position="90"/>
        <end position="175"/>
    </location>
</feature>
<dbReference type="STRING" id="1036779.SAMN04515666_106381"/>
<evidence type="ECO:0000256" key="2">
    <source>
        <dbReference type="ARBA" id="ARBA00011530"/>
    </source>
</evidence>
<dbReference type="InterPro" id="IPR025710">
    <property type="entry name" value="SoxA"/>
</dbReference>
<dbReference type="GO" id="GO:0009055">
    <property type="term" value="F:electron transfer activity"/>
    <property type="evidence" value="ECO:0007669"/>
    <property type="project" value="InterPro"/>
</dbReference>
<feature type="binding site" description="covalent" evidence="16">
    <location>
        <position position="112"/>
    </location>
    <ligand>
        <name>heme c</name>
        <dbReference type="ChEBI" id="CHEBI:61717"/>
        <label>1</label>
    </ligand>
</feature>
<comment type="subunit">
    <text evidence="2 14">Heterodimer of SoxA and SoxX.</text>
</comment>
<dbReference type="Proteomes" id="UP000199664">
    <property type="component" value="Unassembled WGS sequence"/>
</dbReference>
<keyword evidence="9 14" id="KW-0249">Electron transport</keyword>
<evidence type="ECO:0000256" key="9">
    <source>
        <dbReference type="ARBA" id="ARBA00022982"/>
    </source>
</evidence>
<comment type="catalytic activity">
    <reaction evidence="13 14">
        <text>S-sulfanyl-L-cysteinyl-[SoxY protein] + thiosulfate + 2 Fe(III)-[cytochrome c] = S-(2-sulfodisulfanyl)-L-cysteinyl-[SoxY protein] + 2 Fe(II)-[cytochrome c] + 2 H(+)</text>
        <dbReference type="Rhea" id="RHEA:51224"/>
        <dbReference type="Rhea" id="RHEA-COMP:10350"/>
        <dbReference type="Rhea" id="RHEA-COMP:14399"/>
        <dbReference type="Rhea" id="RHEA-COMP:14689"/>
        <dbReference type="Rhea" id="RHEA-COMP:14690"/>
        <dbReference type="ChEBI" id="CHEBI:15378"/>
        <dbReference type="ChEBI" id="CHEBI:29033"/>
        <dbReference type="ChEBI" id="CHEBI:29034"/>
        <dbReference type="ChEBI" id="CHEBI:33542"/>
        <dbReference type="ChEBI" id="CHEBI:61963"/>
        <dbReference type="ChEBI" id="CHEBI:140664"/>
        <dbReference type="EC" id="2.8.5.2"/>
    </reaction>
</comment>
<keyword evidence="4 14" id="KW-0349">Heme</keyword>
<accession>A0A1H7UQQ7</accession>
<dbReference type="EMBL" id="FOAN01000006">
    <property type="protein sequence ID" value="SEL99301.1"/>
    <property type="molecule type" value="Genomic_DNA"/>
</dbReference>
<evidence type="ECO:0000256" key="5">
    <source>
        <dbReference type="ARBA" id="ARBA00022679"/>
    </source>
</evidence>
<comment type="cofactor">
    <cofactor evidence="16">
        <name>heme</name>
        <dbReference type="ChEBI" id="CHEBI:30413"/>
    </cofactor>
    <text evidence="16">Binds 2 heme groups per subunit.</text>
</comment>
<keyword evidence="21" id="KW-1185">Reference proteome</keyword>
<protein>
    <recommendedName>
        <fullName evidence="14">SoxAX cytochrome complex subunit A</fullName>
        <ecNumber evidence="14">2.8.5.2</ecNumber>
    </recommendedName>
    <alternativeName>
        <fullName evidence="14">Protein SoxA</fullName>
    </alternativeName>
    <alternativeName>
        <fullName evidence="14">Sulfur oxidizing protein A</fullName>
    </alternativeName>
    <alternativeName>
        <fullName evidence="14">Thiosulfate-oxidizing multienzyme system protein SoxA</fullName>
    </alternativeName>
</protein>
<feature type="binding site" description="covalent" evidence="16">
    <location>
        <position position="210"/>
    </location>
    <ligand>
        <name>heme c</name>
        <dbReference type="ChEBI" id="CHEBI:61717"/>
        <label>2</label>
    </ligand>
</feature>
<proteinExistence type="inferred from homology"/>
<sequence>MIPTALILRSRASGVSKDAPERTGPSFETRSAIAPQDEGYGSGKAFWLATALISLLLTAATAEEIKPGSAFLSASMQRQQEDEARNPGWLWVEQGEELFSRREGAAPTCISCHTDPKQSLRGAAARHPQVDAASGKLINLEGRIEQCRVDRQKQPAFGYESQELLGLTAYVASLSKGVPLTVSAEGAAKPYYETGKAFYDRRQGQLNLACTQCHDGLVGQKLRGDTISYGIGTGYPAYRLEWNGLGSLHRRLRACSLGVRATQFDYGSDEYLALELYLAVRAKGLALEAPGLRR</sequence>
<dbReference type="GO" id="GO:0042597">
    <property type="term" value="C:periplasmic space"/>
    <property type="evidence" value="ECO:0007669"/>
    <property type="project" value="UniProtKB-SubCell"/>
</dbReference>